<evidence type="ECO:0000256" key="2">
    <source>
        <dbReference type="ARBA" id="ARBA00022692"/>
    </source>
</evidence>
<dbReference type="Pfam" id="PF04138">
    <property type="entry name" value="GtrA_DPMS_TM"/>
    <property type="match status" value="1"/>
</dbReference>
<dbReference type="EMBL" id="RBZV01000002">
    <property type="protein sequence ID" value="RKP50862.1"/>
    <property type="molecule type" value="Genomic_DNA"/>
</dbReference>
<dbReference type="Proteomes" id="UP000280434">
    <property type="component" value="Unassembled WGS sequence"/>
</dbReference>
<sequence>MRQRLVSSQFLRFLLVGLLNSLFGYGCFAAFLACGLHYTFALLVATVIGVLFNFKTTGKLVFRSHSNKLIFRFVGAYCIVYATNLSLMKAMLMIGVNTYMSGAALLLPMAALSFFLNKKFVFKHD</sequence>
<keyword evidence="2 5" id="KW-0812">Transmembrane</keyword>
<name>A0A494XM61_9BURK</name>
<evidence type="ECO:0000313" key="7">
    <source>
        <dbReference type="EMBL" id="RKP50862.1"/>
    </source>
</evidence>
<gene>
    <name evidence="7" type="ORF">D7S89_07260</name>
</gene>
<feature type="transmembrane region" description="Helical" evidence="5">
    <location>
        <begin position="99"/>
        <end position="116"/>
    </location>
</feature>
<evidence type="ECO:0000259" key="6">
    <source>
        <dbReference type="Pfam" id="PF04138"/>
    </source>
</evidence>
<evidence type="ECO:0000256" key="1">
    <source>
        <dbReference type="ARBA" id="ARBA00004141"/>
    </source>
</evidence>
<dbReference type="GO" id="GO:0000271">
    <property type="term" value="P:polysaccharide biosynthetic process"/>
    <property type="evidence" value="ECO:0007669"/>
    <property type="project" value="InterPro"/>
</dbReference>
<protein>
    <submittedName>
        <fullName evidence="7">GtrA family protein</fullName>
    </submittedName>
</protein>
<reference evidence="7 8" key="1">
    <citation type="submission" date="2018-10" db="EMBL/GenBank/DDBJ databases">
        <title>Paraburkholderia sp. 7MK8-2, isolated from soil.</title>
        <authorList>
            <person name="Gao Z.-H."/>
            <person name="Qiu L.-H."/>
        </authorList>
    </citation>
    <scope>NUCLEOTIDE SEQUENCE [LARGE SCALE GENOMIC DNA]</scope>
    <source>
        <strain evidence="7 8">7MK8-2</strain>
    </source>
</reference>
<dbReference type="AlphaFoldDB" id="A0A494XM61"/>
<keyword evidence="3 5" id="KW-1133">Transmembrane helix</keyword>
<dbReference type="InterPro" id="IPR007267">
    <property type="entry name" value="GtrA_DPMS_TM"/>
</dbReference>
<organism evidence="7 8">
    <name type="scientific">Trinickia fusca</name>
    <dbReference type="NCBI Taxonomy" id="2419777"/>
    <lineage>
        <taxon>Bacteria</taxon>
        <taxon>Pseudomonadati</taxon>
        <taxon>Pseudomonadota</taxon>
        <taxon>Betaproteobacteria</taxon>
        <taxon>Burkholderiales</taxon>
        <taxon>Burkholderiaceae</taxon>
        <taxon>Trinickia</taxon>
    </lineage>
</organism>
<feature type="domain" description="GtrA/DPMS transmembrane" evidence="6">
    <location>
        <begin position="12"/>
        <end position="122"/>
    </location>
</feature>
<comment type="caution">
    <text evidence="7">The sequence shown here is derived from an EMBL/GenBank/DDBJ whole genome shotgun (WGS) entry which is preliminary data.</text>
</comment>
<dbReference type="PROSITE" id="PS51257">
    <property type="entry name" value="PROKAR_LIPOPROTEIN"/>
    <property type="match status" value="1"/>
</dbReference>
<feature type="transmembrane region" description="Helical" evidence="5">
    <location>
        <begin position="38"/>
        <end position="57"/>
    </location>
</feature>
<proteinExistence type="predicted"/>
<comment type="subcellular location">
    <subcellularLocation>
        <location evidence="1">Membrane</location>
        <topology evidence="1">Multi-pass membrane protein</topology>
    </subcellularLocation>
</comment>
<accession>A0A494XM61</accession>
<dbReference type="OrthoDB" id="9801620at2"/>
<evidence type="ECO:0000256" key="5">
    <source>
        <dbReference type="SAM" id="Phobius"/>
    </source>
</evidence>
<keyword evidence="8" id="KW-1185">Reference proteome</keyword>
<evidence type="ECO:0000256" key="3">
    <source>
        <dbReference type="ARBA" id="ARBA00022989"/>
    </source>
</evidence>
<feature type="transmembrane region" description="Helical" evidence="5">
    <location>
        <begin position="69"/>
        <end position="87"/>
    </location>
</feature>
<keyword evidence="4 5" id="KW-0472">Membrane</keyword>
<feature type="transmembrane region" description="Helical" evidence="5">
    <location>
        <begin position="12"/>
        <end position="32"/>
    </location>
</feature>
<evidence type="ECO:0000256" key="4">
    <source>
        <dbReference type="ARBA" id="ARBA00023136"/>
    </source>
</evidence>
<dbReference type="GO" id="GO:0016020">
    <property type="term" value="C:membrane"/>
    <property type="evidence" value="ECO:0007669"/>
    <property type="project" value="UniProtKB-SubCell"/>
</dbReference>
<evidence type="ECO:0000313" key="8">
    <source>
        <dbReference type="Proteomes" id="UP000280434"/>
    </source>
</evidence>